<keyword evidence="6 7" id="KW-0472">Membrane</keyword>
<evidence type="ECO:0000256" key="2">
    <source>
        <dbReference type="ARBA" id="ARBA00022448"/>
    </source>
</evidence>
<keyword evidence="3" id="KW-1003">Cell membrane</keyword>
<proteinExistence type="inferred from homology"/>
<dbReference type="InterPro" id="IPR051393">
    <property type="entry name" value="ABC_transporter_permease"/>
</dbReference>
<evidence type="ECO:0000256" key="7">
    <source>
        <dbReference type="RuleBase" id="RU363032"/>
    </source>
</evidence>
<dbReference type="InterPro" id="IPR000515">
    <property type="entry name" value="MetI-like"/>
</dbReference>
<feature type="region of interest" description="Disordered" evidence="8">
    <location>
        <begin position="1"/>
        <end position="41"/>
    </location>
</feature>
<dbReference type="Pfam" id="PF00528">
    <property type="entry name" value="BPD_transp_1"/>
    <property type="match status" value="1"/>
</dbReference>
<dbReference type="PANTHER" id="PTHR30193">
    <property type="entry name" value="ABC TRANSPORTER PERMEASE PROTEIN"/>
    <property type="match status" value="1"/>
</dbReference>
<evidence type="ECO:0000256" key="1">
    <source>
        <dbReference type="ARBA" id="ARBA00004651"/>
    </source>
</evidence>
<keyword evidence="4 7" id="KW-0812">Transmembrane</keyword>
<feature type="transmembrane region" description="Helical" evidence="7">
    <location>
        <begin position="143"/>
        <end position="165"/>
    </location>
</feature>
<comment type="similarity">
    <text evidence="7">Belongs to the binding-protein-dependent transport system permease family.</text>
</comment>
<feature type="transmembrane region" description="Helical" evidence="7">
    <location>
        <begin position="50"/>
        <end position="70"/>
    </location>
</feature>
<dbReference type="CDD" id="cd06261">
    <property type="entry name" value="TM_PBP2"/>
    <property type="match status" value="1"/>
</dbReference>
<reference evidence="11" key="1">
    <citation type="submission" date="2017-06" db="EMBL/GenBank/DDBJ databases">
        <authorList>
            <person name="Varghese N."/>
            <person name="Submissions S."/>
        </authorList>
    </citation>
    <scope>NUCLEOTIDE SEQUENCE [LARGE SCALE GENOMIC DNA]</scope>
    <source>
        <strain evidence="11">DSM 44485</strain>
    </source>
</reference>
<dbReference type="GO" id="GO:0005886">
    <property type="term" value="C:plasma membrane"/>
    <property type="evidence" value="ECO:0007669"/>
    <property type="project" value="UniProtKB-SubCell"/>
</dbReference>
<gene>
    <name evidence="10" type="ORF">SAMN06265355_104185</name>
</gene>
<evidence type="ECO:0000256" key="6">
    <source>
        <dbReference type="ARBA" id="ARBA00023136"/>
    </source>
</evidence>
<keyword evidence="2 7" id="KW-0813">Transport</keyword>
<protein>
    <submittedName>
        <fullName evidence="10">Carbohydrate ABC transporter membrane protein 1, CUT1 family</fullName>
    </submittedName>
</protein>
<evidence type="ECO:0000256" key="3">
    <source>
        <dbReference type="ARBA" id="ARBA00022475"/>
    </source>
</evidence>
<feature type="transmembrane region" description="Helical" evidence="7">
    <location>
        <begin position="254"/>
        <end position="275"/>
    </location>
</feature>
<accession>A0A238XEU1</accession>
<comment type="subcellular location">
    <subcellularLocation>
        <location evidence="1 7">Cell membrane</location>
        <topology evidence="1 7">Multi-pass membrane protein</topology>
    </subcellularLocation>
</comment>
<evidence type="ECO:0000256" key="5">
    <source>
        <dbReference type="ARBA" id="ARBA00022989"/>
    </source>
</evidence>
<dbReference type="SUPFAM" id="SSF161098">
    <property type="entry name" value="MetI-like"/>
    <property type="match status" value="1"/>
</dbReference>
<feature type="transmembrane region" description="Helical" evidence="7">
    <location>
        <begin position="110"/>
        <end position="131"/>
    </location>
</feature>
<dbReference type="GO" id="GO:0055085">
    <property type="term" value="P:transmembrane transport"/>
    <property type="evidence" value="ECO:0007669"/>
    <property type="project" value="InterPro"/>
</dbReference>
<dbReference type="EMBL" id="FZNP01000004">
    <property type="protein sequence ID" value="SNR56449.1"/>
    <property type="molecule type" value="Genomic_DNA"/>
</dbReference>
<dbReference type="Proteomes" id="UP000198420">
    <property type="component" value="Unassembled WGS sequence"/>
</dbReference>
<evidence type="ECO:0000256" key="4">
    <source>
        <dbReference type="ARBA" id="ARBA00022692"/>
    </source>
</evidence>
<dbReference type="PROSITE" id="PS50928">
    <property type="entry name" value="ABC_TM1"/>
    <property type="match status" value="1"/>
</dbReference>
<evidence type="ECO:0000256" key="8">
    <source>
        <dbReference type="SAM" id="MobiDB-lite"/>
    </source>
</evidence>
<feature type="transmembrane region" description="Helical" evidence="7">
    <location>
        <begin position="195"/>
        <end position="218"/>
    </location>
</feature>
<keyword evidence="11" id="KW-1185">Reference proteome</keyword>
<dbReference type="Gene3D" id="1.10.3720.10">
    <property type="entry name" value="MetI-like"/>
    <property type="match status" value="1"/>
</dbReference>
<feature type="transmembrane region" description="Helical" evidence="7">
    <location>
        <begin position="304"/>
        <end position="322"/>
    </location>
</feature>
<sequence>MSTISDPLGTGRASAESVPPSTTDTGRHPASGESGRRPWGSRARTRQWSALLWVAPGFGMYAIFVLYPMVQSVQYSFYDWDGIGTASPAGLDNWKALVTQSELLHSVEHAFVLIVFYTVLPVGLGLVAATLIRELKPGPFNTVARVVLFIPQVLPLVAAGIAWTWMYSSDGLVNQILRAFGLGSHTRAWLGDFTFALPAVGVIGVWVMLGFCTVLMLAGIGKIDPSLYEAARLDGAGRFREFFAVTLPGLRQELVVCTTFTMIAALASFDVIQISTQGGPGYQTMVPGVEIYRLTFLQQHVGQASALAVFLAVLVLVVIWPIQRLGRQK</sequence>
<name>A0A238XEU1_9ACTN</name>
<dbReference type="InterPro" id="IPR035906">
    <property type="entry name" value="MetI-like_sf"/>
</dbReference>
<evidence type="ECO:0000313" key="11">
    <source>
        <dbReference type="Proteomes" id="UP000198420"/>
    </source>
</evidence>
<dbReference type="AlphaFoldDB" id="A0A238XEU1"/>
<organism evidence="10 11">
    <name type="scientific">Actinomadura mexicana</name>
    <dbReference type="NCBI Taxonomy" id="134959"/>
    <lineage>
        <taxon>Bacteria</taxon>
        <taxon>Bacillati</taxon>
        <taxon>Actinomycetota</taxon>
        <taxon>Actinomycetes</taxon>
        <taxon>Streptosporangiales</taxon>
        <taxon>Thermomonosporaceae</taxon>
        <taxon>Actinomadura</taxon>
    </lineage>
</organism>
<dbReference type="PANTHER" id="PTHR30193:SF37">
    <property type="entry name" value="INNER MEMBRANE ABC TRANSPORTER PERMEASE PROTEIN YCJO"/>
    <property type="match status" value="1"/>
</dbReference>
<feature type="domain" description="ABC transmembrane type-1" evidence="9">
    <location>
        <begin position="107"/>
        <end position="320"/>
    </location>
</feature>
<dbReference type="OrthoDB" id="34224at2"/>
<keyword evidence="5 7" id="KW-1133">Transmembrane helix</keyword>
<evidence type="ECO:0000313" key="10">
    <source>
        <dbReference type="EMBL" id="SNR56449.1"/>
    </source>
</evidence>
<evidence type="ECO:0000259" key="9">
    <source>
        <dbReference type="PROSITE" id="PS50928"/>
    </source>
</evidence>